<keyword evidence="6" id="KW-1185">Reference proteome</keyword>
<dbReference type="InterPro" id="IPR026947">
    <property type="entry name" value="UBN_middle_dom"/>
</dbReference>
<dbReference type="GO" id="GO:0006325">
    <property type="term" value="P:chromatin organization"/>
    <property type="evidence" value="ECO:0007669"/>
    <property type="project" value="TreeGrafter"/>
</dbReference>
<feature type="compositionally biased region" description="Low complexity" evidence="2">
    <location>
        <begin position="173"/>
        <end position="186"/>
    </location>
</feature>
<feature type="region of interest" description="Disordered" evidence="2">
    <location>
        <begin position="128"/>
        <end position="192"/>
    </location>
</feature>
<proteinExistence type="predicted"/>
<evidence type="ECO:0000313" key="6">
    <source>
        <dbReference type="Proteomes" id="UP000321570"/>
    </source>
</evidence>
<sequence>MADKTFVFELDLSENENNNEFSYLELVKDKLGNRAPSDPFGEDDTAELMEIARQFERKYGDMVTVNKKGRRRNLRVADYRDLGAGYDSGDSFIDDSEYVELVVPPTVRTRFEGFFINTGTLEMLEDKSIDIEGPPPPKQPKLDLPGNKRPAVKKDKSKQLLERAVKQLSVPNTTASTATKPPTTTTNGVSGATSSLDAVFDSVISAGTSVDNPITVTYSPSSAQPQPPVPAISQPPPPVPSTLPPLPDDLKAEVQKLLAMKSNSQGTTAKSLFTPQIEGALLRFDELLMQKNLKKATRSSTYAYMANKLGIKSKTLLARLRKLKDAQNGASMDPLLERLRNAVKSAMVDVKTAYERDMGYYQTRLSAWEREKFANPEAKRPGAPKKKFPFNALCKSYLEAVVSHHLEAVFRETKTYPDQDRMKTFFASLMPIWPDGWISIKALTNASKSVFERITSKINTNGHGAPSASEVVNTGGPSKRVATPPSSLTLTPPKLAPPVSTTYLSPTVRSPPSIPAAVRAATTAQSGVTVEFSSTKPITTSSPYVLQFASPSTSTASKKETPRVTVPPIIDLTEMSSTNVSSNSAKQQQLTSPASAAPASSTVNFSPPSITTTSKSGTPTPANSACPQRRIVLNASPSTNSAVSSPTILNRAQMSSVTVPVAQFLGRGTSSSPIAATVPPQQQQQASTLQTVTNIISAYQANFQKQQAQAQVMANMQKQAQAMVNLQKQQAQASVTKRQEKQPSIIQTQANIQKSQQRVQQTPRQQPQQQQRVTTFPENVRYTAPVSSIIINRSQQQHPQAAHATQINSATVGQQASIGASGNTRIAHSTPGVVSTPHRGVWGSQISSSSSSGTSQLTASLPTAQIIRTQSTQQQQQQQRMPSQQQQQLMQAHSQQSQNQVQLQQFQQQQQFRAAVAGMVARSPLDYLSWTRQFDTSQNQSNEAHRNSDRNSGK</sequence>
<accession>A0A564Z2Q2</accession>
<evidence type="ECO:0000256" key="1">
    <source>
        <dbReference type="ARBA" id="ARBA00022553"/>
    </source>
</evidence>
<protein>
    <recommendedName>
        <fullName evidence="7">Ubinuclein middle domain-containing protein</fullName>
    </recommendedName>
</protein>
<feature type="compositionally biased region" description="Polar residues" evidence="2">
    <location>
        <begin position="813"/>
        <end position="827"/>
    </location>
</feature>
<evidence type="ECO:0000259" key="4">
    <source>
        <dbReference type="Pfam" id="PF14075"/>
    </source>
</evidence>
<dbReference type="InterPro" id="IPR014840">
    <property type="entry name" value="HRD"/>
</dbReference>
<feature type="compositionally biased region" description="Polar residues" evidence="2">
    <location>
        <begin position="602"/>
        <end position="625"/>
    </location>
</feature>
<evidence type="ECO:0000313" key="5">
    <source>
        <dbReference type="EMBL" id="VUZ53775.1"/>
    </source>
</evidence>
<dbReference type="Pfam" id="PF08729">
    <property type="entry name" value="HUN"/>
    <property type="match status" value="1"/>
</dbReference>
<feature type="region of interest" description="Disordered" evidence="2">
    <location>
        <begin position="461"/>
        <end position="488"/>
    </location>
</feature>
<keyword evidence="1" id="KW-0597">Phosphoprotein</keyword>
<feature type="compositionally biased region" description="Low complexity" evidence="2">
    <location>
        <begin position="592"/>
        <end position="601"/>
    </location>
</feature>
<evidence type="ECO:0000259" key="3">
    <source>
        <dbReference type="Pfam" id="PF08729"/>
    </source>
</evidence>
<feature type="compositionally biased region" description="Low complexity" evidence="2">
    <location>
        <begin position="843"/>
        <end position="861"/>
    </location>
</feature>
<feature type="region of interest" description="Disordered" evidence="2">
    <location>
        <begin position="751"/>
        <end position="777"/>
    </location>
</feature>
<feature type="region of interest" description="Disordered" evidence="2">
    <location>
        <begin position="935"/>
        <end position="954"/>
    </location>
</feature>
<feature type="region of interest" description="Disordered" evidence="2">
    <location>
        <begin position="813"/>
        <end position="893"/>
    </location>
</feature>
<feature type="region of interest" description="Disordered" evidence="2">
    <location>
        <begin position="217"/>
        <end position="244"/>
    </location>
</feature>
<feature type="compositionally biased region" description="Basic and acidic residues" evidence="2">
    <location>
        <begin position="152"/>
        <end position="165"/>
    </location>
</feature>
<reference evidence="5 6" key="1">
    <citation type="submission" date="2019-07" db="EMBL/GenBank/DDBJ databases">
        <authorList>
            <person name="Jastrzebski P J."/>
            <person name="Paukszto L."/>
            <person name="Jastrzebski P J."/>
        </authorList>
    </citation>
    <scope>NUCLEOTIDE SEQUENCE [LARGE SCALE GENOMIC DNA]</scope>
    <source>
        <strain evidence="5 6">WMS-il1</strain>
    </source>
</reference>
<feature type="compositionally biased region" description="Pro residues" evidence="2">
    <location>
        <begin position="225"/>
        <end position="244"/>
    </location>
</feature>
<dbReference type="Pfam" id="PF14075">
    <property type="entry name" value="UBN_AB"/>
    <property type="match status" value="1"/>
</dbReference>
<dbReference type="PANTHER" id="PTHR21669:SF28">
    <property type="entry name" value="YEMANUCLEIN"/>
    <property type="match status" value="1"/>
</dbReference>
<name>A0A564Z2Q2_HYMDI</name>
<feature type="region of interest" description="Disordered" evidence="2">
    <location>
        <begin position="577"/>
        <end position="625"/>
    </location>
</feature>
<feature type="compositionally biased region" description="Polar residues" evidence="2">
    <location>
        <begin position="577"/>
        <end position="591"/>
    </location>
</feature>
<gene>
    <name evidence="5" type="ORF">WMSIL1_LOCUS12000</name>
</gene>
<evidence type="ECO:0000256" key="2">
    <source>
        <dbReference type="SAM" id="MobiDB-lite"/>
    </source>
</evidence>
<feature type="compositionally biased region" description="Low complexity" evidence="2">
    <location>
        <begin position="870"/>
        <end position="893"/>
    </location>
</feature>
<feature type="domain" description="Ubinuclein middle" evidence="4">
    <location>
        <begin position="245"/>
        <end position="443"/>
    </location>
</feature>
<feature type="compositionally biased region" description="Basic and acidic residues" evidence="2">
    <location>
        <begin position="943"/>
        <end position="954"/>
    </location>
</feature>
<dbReference type="AlphaFoldDB" id="A0A564Z2Q2"/>
<dbReference type="PANTHER" id="PTHR21669">
    <property type="entry name" value="CAPZ-INTERACTING PROTEIN AND RELATED PROTEINS"/>
    <property type="match status" value="1"/>
</dbReference>
<dbReference type="GO" id="GO:0005634">
    <property type="term" value="C:nucleus"/>
    <property type="evidence" value="ECO:0007669"/>
    <property type="project" value="TreeGrafter"/>
</dbReference>
<feature type="compositionally biased region" description="Low complexity" evidence="2">
    <location>
        <begin position="756"/>
        <end position="775"/>
    </location>
</feature>
<feature type="domain" description="Hpc2-related" evidence="3">
    <location>
        <begin position="75"/>
        <end position="122"/>
    </location>
</feature>
<evidence type="ECO:0008006" key="7">
    <source>
        <dbReference type="Google" id="ProtNLM"/>
    </source>
</evidence>
<dbReference type="EMBL" id="CABIJS010000566">
    <property type="protein sequence ID" value="VUZ53775.1"/>
    <property type="molecule type" value="Genomic_DNA"/>
</dbReference>
<organism evidence="5 6">
    <name type="scientific">Hymenolepis diminuta</name>
    <name type="common">Rat tapeworm</name>
    <dbReference type="NCBI Taxonomy" id="6216"/>
    <lineage>
        <taxon>Eukaryota</taxon>
        <taxon>Metazoa</taxon>
        <taxon>Spiralia</taxon>
        <taxon>Lophotrochozoa</taxon>
        <taxon>Platyhelminthes</taxon>
        <taxon>Cestoda</taxon>
        <taxon>Eucestoda</taxon>
        <taxon>Cyclophyllidea</taxon>
        <taxon>Hymenolepididae</taxon>
        <taxon>Hymenolepis</taxon>
    </lineage>
</organism>
<dbReference type="Proteomes" id="UP000321570">
    <property type="component" value="Unassembled WGS sequence"/>
</dbReference>